<dbReference type="PRINTS" id="PR00723">
    <property type="entry name" value="SUBTILISIN"/>
</dbReference>
<dbReference type="PROSITE" id="PS00138">
    <property type="entry name" value="SUBTILASE_SER"/>
    <property type="match status" value="1"/>
</dbReference>
<dbReference type="InterPro" id="IPR034197">
    <property type="entry name" value="Peptidases_S8_3"/>
</dbReference>
<organism evidence="10 11">
    <name type="scientific">Nelumbo nucifera</name>
    <name type="common">Sacred lotus</name>
    <dbReference type="NCBI Taxonomy" id="4432"/>
    <lineage>
        <taxon>Eukaryota</taxon>
        <taxon>Viridiplantae</taxon>
        <taxon>Streptophyta</taxon>
        <taxon>Embryophyta</taxon>
        <taxon>Tracheophyta</taxon>
        <taxon>Spermatophyta</taxon>
        <taxon>Magnoliopsida</taxon>
        <taxon>Proteales</taxon>
        <taxon>Nelumbonaceae</taxon>
        <taxon>Nelumbo</taxon>
    </lineage>
</organism>
<dbReference type="Gene3D" id="3.50.30.30">
    <property type="match status" value="1"/>
</dbReference>
<dbReference type="PANTHER" id="PTHR10795">
    <property type="entry name" value="PROPROTEIN CONVERTASE SUBTILISIN/KEXIN"/>
    <property type="match status" value="1"/>
</dbReference>
<dbReference type="Gene3D" id="3.40.50.200">
    <property type="entry name" value="Peptidase S8/S53 domain"/>
    <property type="match status" value="1"/>
</dbReference>
<dbReference type="AlphaFoldDB" id="A0A822Y4E1"/>
<dbReference type="Pfam" id="PF17766">
    <property type="entry name" value="fn3_6"/>
    <property type="match status" value="1"/>
</dbReference>
<evidence type="ECO:0000256" key="5">
    <source>
        <dbReference type="ARBA" id="ARBA00022825"/>
    </source>
</evidence>
<evidence type="ECO:0000256" key="7">
    <source>
        <dbReference type="PROSITE-ProRule" id="PRU01240"/>
    </source>
</evidence>
<name>A0A822Y4E1_NELNU</name>
<sequence length="708" mass="75918">MICLLQSLAVMKEHKRQRFSIIRKASEASLPCLHQNKHNSFLVKSESVVSVFESRESHVHTTHSWEFLGVDSMYQYKQLPIDVKSDMIIGVIDTGIWPESESFDDRGLGPVPKRFKGKCVPGQNFTVANCNRKVIGARYYTKGYEAEIGAPLEALGVPFFRSARDENGHGTHTASTAAGSEVSNASLFGMAAGVARGGAPTARLSIYKACWLAGCSDADLLSAIDDAIDDGVDIISVSVGGTSPTYFVDTIAIGAFHAFKKGILFSASAGNKGVSPLSLSNGAPWILTVAASTVDREFRSDVYLGNSKVLKGYALNPFKMEGYYGVINASAAAAPGVPSRNASLCQNNTLDPTLIKGKIVVCIMGSTDSGKSLKQGGARGVIFIYEFSKEKANLQFVLPATMIDENEAKVLLAYLATKKNPTAKISPTKTVLNTSPAPVVARFSSRGPNFITPDIIKPDITAPGVQILAAWPPIATGITGGRPTDYNIISGTSMSCPHVAGVAAIIKSLHPSWSPSAIKSAIITTASVLDNTQKPILSISSSDSLATPFDYGSGHINPIAAIDPGLVYEFDSTDIIQFLCSYNTTASEFFNLARKRIVCKSPSIPSYNLNYPSIGVVNMNRSIAVHRTVTYYGKGRTIYVASINKPAGVDVVVRPSKLKFSKAGEKKSFEVHFKPYKKSKESFVFGDLTWSNGIHNVRSPIGLKVLSV</sequence>
<keyword evidence="11" id="KW-1185">Reference proteome</keyword>
<evidence type="ECO:0000256" key="4">
    <source>
        <dbReference type="ARBA" id="ARBA00022801"/>
    </source>
</evidence>
<keyword evidence="4 7" id="KW-0378">Hydrolase</keyword>
<dbReference type="PROSITE" id="PS51892">
    <property type="entry name" value="SUBTILASE"/>
    <property type="match status" value="1"/>
</dbReference>
<keyword evidence="3" id="KW-0732">Signal</keyword>
<protein>
    <recommendedName>
        <fullName evidence="12">Subtilisin-like protease SBT5.3</fullName>
    </recommendedName>
</protein>
<dbReference type="CDD" id="cd02120">
    <property type="entry name" value="PA_subtilisin_like"/>
    <property type="match status" value="1"/>
</dbReference>
<evidence type="ECO:0000256" key="1">
    <source>
        <dbReference type="ARBA" id="ARBA00011073"/>
    </source>
</evidence>
<dbReference type="Gene3D" id="2.60.40.2310">
    <property type="match status" value="1"/>
</dbReference>
<dbReference type="Proteomes" id="UP000607653">
    <property type="component" value="Unassembled WGS sequence"/>
</dbReference>
<reference evidence="10 11" key="1">
    <citation type="journal article" date="2020" name="Mol. Biol. Evol.">
        <title>Distinct Expression and Methylation Patterns for Genes with Different Fates following a Single Whole-Genome Duplication in Flowering Plants.</title>
        <authorList>
            <person name="Shi T."/>
            <person name="Rahmani R.S."/>
            <person name="Gugger P.F."/>
            <person name="Wang M."/>
            <person name="Li H."/>
            <person name="Zhang Y."/>
            <person name="Li Z."/>
            <person name="Wang Q."/>
            <person name="Van de Peer Y."/>
            <person name="Marchal K."/>
            <person name="Chen J."/>
        </authorList>
    </citation>
    <scope>NUCLEOTIDE SEQUENCE [LARGE SCALE GENOMIC DNA]</scope>
    <source>
        <tissue evidence="10">Leaf</tissue>
    </source>
</reference>
<evidence type="ECO:0000313" key="11">
    <source>
        <dbReference type="Proteomes" id="UP000607653"/>
    </source>
</evidence>
<dbReference type="FunFam" id="3.40.50.200:FF:000006">
    <property type="entry name" value="Subtilisin-like protease SBT1.5"/>
    <property type="match status" value="1"/>
</dbReference>
<comment type="caution">
    <text evidence="10">The sequence shown here is derived from an EMBL/GenBank/DDBJ whole genome shotgun (WGS) entry which is preliminary data.</text>
</comment>
<gene>
    <name evidence="10" type="ORF">HUJ06_030262</name>
</gene>
<feature type="active site" description="Charge relay system" evidence="6 7">
    <location>
        <position position="93"/>
    </location>
</feature>
<feature type="active site" description="Charge relay system" evidence="6 7">
    <location>
        <position position="493"/>
    </location>
</feature>
<feature type="active site" description="Charge relay system" evidence="6 7">
    <location>
        <position position="169"/>
    </location>
</feature>
<keyword evidence="2 7" id="KW-0645">Protease</keyword>
<evidence type="ECO:0000256" key="3">
    <source>
        <dbReference type="ARBA" id="ARBA00022729"/>
    </source>
</evidence>
<evidence type="ECO:0000256" key="2">
    <source>
        <dbReference type="ARBA" id="ARBA00022670"/>
    </source>
</evidence>
<evidence type="ECO:0000259" key="9">
    <source>
        <dbReference type="Pfam" id="PF17766"/>
    </source>
</evidence>
<dbReference type="InterPro" id="IPR015500">
    <property type="entry name" value="Peptidase_S8_subtilisin-rel"/>
</dbReference>
<dbReference type="GO" id="GO:0006508">
    <property type="term" value="P:proteolysis"/>
    <property type="evidence" value="ECO:0007669"/>
    <property type="project" value="UniProtKB-KW"/>
</dbReference>
<comment type="similarity">
    <text evidence="1 7">Belongs to the peptidase S8 family.</text>
</comment>
<feature type="domain" description="Peptidase S8/S53" evidence="8">
    <location>
        <begin position="85"/>
        <end position="532"/>
    </location>
</feature>
<dbReference type="GO" id="GO:0004252">
    <property type="term" value="F:serine-type endopeptidase activity"/>
    <property type="evidence" value="ECO:0007669"/>
    <property type="project" value="UniProtKB-UniRule"/>
</dbReference>
<dbReference type="Pfam" id="PF00082">
    <property type="entry name" value="Peptidase_S8"/>
    <property type="match status" value="1"/>
</dbReference>
<dbReference type="EMBL" id="DUZY01000002">
    <property type="protein sequence ID" value="DAD28794.1"/>
    <property type="molecule type" value="Genomic_DNA"/>
</dbReference>
<evidence type="ECO:0000313" key="10">
    <source>
        <dbReference type="EMBL" id="DAD28794.1"/>
    </source>
</evidence>
<dbReference type="SUPFAM" id="SSF52743">
    <property type="entry name" value="Subtilisin-like"/>
    <property type="match status" value="1"/>
</dbReference>
<feature type="domain" description="Subtilisin-like protease fibronectin type-III" evidence="9">
    <location>
        <begin position="608"/>
        <end position="701"/>
    </location>
</feature>
<keyword evidence="5 7" id="KW-0720">Serine protease</keyword>
<proteinExistence type="inferred from homology"/>
<dbReference type="InterPro" id="IPR000209">
    <property type="entry name" value="Peptidase_S8/S53_dom"/>
</dbReference>
<evidence type="ECO:0000259" key="8">
    <source>
        <dbReference type="Pfam" id="PF00082"/>
    </source>
</evidence>
<evidence type="ECO:0000256" key="6">
    <source>
        <dbReference type="PIRSR" id="PIRSR615500-1"/>
    </source>
</evidence>
<dbReference type="InterPro" id="IPR041469">
    <property type="entry name" value="Subtilisin-like_FN3"/>
</dbReference>
<accession>A0A822Y4E1</accession>
<dbReference type="InterPro" id="IPR045051">
    <property type="entry name" value="SBT"/>
</dbReference>
<dbReference type="InterPro" id="IPR023828">
    <property type="entry name" value="Peptidase_S8_Ser-AS"/>
</dbReference>
<dbReference type="CDD" id="cd04852">
    <property type="entry name" value="Peptidases_S8_3"/>
    <property type="match status" value="1"/>
</dbReference>
<evidence type="ECO:0008006" key="12">
    <source>
        <dbReference type="Google" id="ProtNLM"/>
    </source>
</evidence>
<dbReference type="InterPro" id="IPR036852">
    <property type="entry name" value="Peptidase_S8/S53_dom_sf"/>
</dbReference>